<evidence type="ECO:0000313" key="3">
    <source>
        <dbReference type="Proteomes" id="UP001148838"/>
    </source>
</evidence>
<proteinExistence type="predicted"/>
<accession>A0ABQ8RXG8</accession>
<comment type="caution">
    <text evidence="2">The sequence shown here is derived from an EMBL/GenBank/DDBJ whole genome shotgun (WGS) entry which is preliminary data.</text>
</comment>
<dbReference type="Pfam" id="PF16087">
    <property type="entry name" value="DUF4817"/>
    <property type="match status" value="1"/>
</dbReference>
<organism evidence="2 3">
    <name type="scientific">Periplaneta americana</name>
    <name type="common">American cockroach</name>
    <name type="synonym">Blatta americana</name>
    <dbReference type="NCBI Taxonomy" id="6978"/>
    <lineage>
        <taxon>Eukaryota</taxon>
        <taxon>Metazoa</taxon>
        <taxon>Ecdysozoa</taxon>
        <taxon>Arthropoda</taxon>
        <taxon>Hexapoda</taxon>
        <taxon>Insecta</taxon>
        <taxon>Pterygota</taxon>
        <taxon>Neoptera</taxon>
        <taxon>Polyneoptera</taxon>
        <taxon>Dictyoptera</taxon>
        <taxon>Blattodea</taxon>
        <taxon>Blattoidea</taxon>
        <taxon>Blattidae</taxon>
        <taxon>Blattinae</taxon>
        <taxon>Periplaneta</taxon>
    </lineage>
</organism>
<dbReference type="InterPro" id="IPR032135">
    <property type="entry name" value="DUF4817"/>
</dbReference>
<gene>
    <name evidence="2" type="ORF">ANN_27163</name>
</gene>
<reference evidence="2 3" key="1">
    <citation type="journal article" date="2022" name="Allergy">
        <title>Genome assembly and annotation of Periplaneta americana reveal a comprehensive cockroach allergen profile.</title>
        <authorList>
            <person name="Wang L."/>
            <person name="Xiong Q."/>
            <person name="Saelim N."/>
            <person name="Wang L."/>
            <person name="Nong W."/>
            <person name="Wan A.T."/>
            <person name="Shi M."/>
            <person name="Liu X."/>
            <person name="Cao Q."/>
            <person name="Hui J.H.L."/>
            <person name="Sookrung N."/>
            <person name="Leung T.F."/>
            <person name="Tungtrongchitr A."/>
            <person name="Tsui S.K.W."/>
        </authorList>
    </citation>
    <scope>NUCLEOTIDE SEQUENCE [LARGE SCALE GENOMIC DNA]</scope>
    <source>
        <strain evidence="2">PWHHKU_190912</strain>
    </source>
</reference>
<sequence length="320" mass="37123">MTENRSKDVNKRPNEKFEFWVLSSVIRAFLFVSTIRTPLLSAAVALFQTISPNSSQKVQKIGFKMINELLIPFDETDTYEANLIPTTAVNTIRRLPHSKRYCGKRVGENGYRSNKPYSWCSSNTRDVSCHVSLRVFQQQFGRPDLPTYSIRRSTEYAENCSLTVKYRSHRFRRHIEIPRNSLLSVQFKVCRGSLYAVMWLADEPREFNLPTLPQRRITYVPEKLPASTAFIMKSTYRYVRSNVCFILQLSQYADIVYVYGLCNGSSLRAVTEYERSFPNRRVPYRRVLTVYGVRKSDLDTVPDVRMKGAQRICGDLVSRS</sequence>
<dbReference type="Proteomes" id="UP001148838">
    <property type="component" value="Unassembled WGS sequence"/>
</dbReference>
<name>A0ABQ8RXG8_PERAM</name>
<feature type="domain" description="DUF4817" evidence="1">
    <location>
        <begin position="249"/>
        <end position="288"/>
    </location>
</feature>
<evidence type="ECO:0000259" key="1">
    <source>
        <dbReference type="Pfam" id="PF16087"/>
    </source>
</evidence>
<keyword evidence="3" id="KW-1185">Reference proteome</keyword>
<protein>
    <recommendedName>
        <fullName evidence="1">DUF4817 domain-containing protein</fullName>
    </recommendedName>
</protein>
<evidence type="ECO:0000313" key="2">
    <source>
        <dbReference type="EMBL" id="KAJ4426349.1"/>
    </source>
</evidence>
<dbReference type="EMBL" id="JAJSOF020000040">
    <property type="protein sequence ID" value="KAJ4426349.1"/>
    <property type="molecule type" value="Genomic_DNA"/>
</dbReference>